<dbReference type="STRING" id="36842.SAMN02194393_03701"/>
<dbReference type="RefSeq" id="WP_079493581.1">
    <property type="nucleotide sequence ID" value="NZ_FUZT01000009.1"/>
</dbReference>
<evidence type="ECO:0000313" key="8">
    <source>
        <dbReference type="Proteomes" id="UP000190285"/>
    </source>
</evidence>
<evidence type="ECO:0000256" key="6">
    <source>
        <dbReference type="ARBA" id="ARBA00023235"/>
    </source>
</evidence>
<dbReference type="Proteomes" id="UP000190285">
    <property type="component" value="Unassembled WGS sequence"/>
</dbReference>
<accession>A0A1T5M1Q1</accession>
<evidence type="ECO:0000256" key="5">
    <source>
        <dbReference type="ARBA" id="ARBA00020555"/>
    </source>
</evidence>
<keyword evidence="6 7" id="KW-0413">Isomerase</keyword>
<reference evidence="7 8" key="1">
    <citation type="submission" date="2017-02" db="EMBL/GenBank/DDBJ databases">
        <authorList>
            <person name="Peterson S.W."/>
        </authorList>
    </citation>
    <scope>NUCLEOTIDE SEQUENCE [LARGE SCALE GENOMIC DNA]</scope>
    <source>
        <strain evidence="7 8">M1</strain>
    </source>
</reference>
<dbReference type="OrthoDB" id="9766564at2"/>
<dbReference type="Pfam" id="PF02614">
    <property type="entry name" value="UxaC"/>
    <property type="match status" value="1"/>
</dbReference>
<dbReference type="EMBL" id="FUZT01000009">
    <property type="protein sequence ID" value="SKC82053.1"/>
    <property type="molecule type" value="Genomic_DNA"/>
</dbReference>
<comment type="catalytic activity">
    <reaction evidence="1">
        <text>D-glucuronate = D-fructuronate</text>
        <dbReference type="Rhea" id="RHEA:13049"/>
        <dbReference type="ChEBI" id="CHEBI:58720"/>
        <dbReference type="ChEBI" id="CHEBI:59863"/>
        <dbReference type="EC" id="5.3.1.12"/>
    </reaction>
</comment>
<dbReference type="PANTHER" id="PTHR30068">
    <property type="entry name" value="URONATE ISOMERASE"/>
    <property type="match status" value="1"/>
</dbReference>
<dbReference type="SUPFAM" id="SSF51556">
    <property type="entry name" value="Metallo-dependent hydrolases"/>
    <property type="match status" value="1"/>
</dbReference>
<dbReference type="GO" id="GO:0042840">
    <property type="term" value="P:D-glucuronate catabolic process"/>
    <property type="evidence" value="ECO:0007669"/>
    <property type="project" value="TreeGrafter"/>
</dbReference>
<evidence type="ECO:0000256" key="3">
    <source>
        <dbReference type="ARBA" id="ARBA00008397"/>
    </source>
</evidence>
<dbReference type="GO" id="GO:0019698">
    <property type="term" value="P:D-galacturonate catabolic process"/>
    <property type="evidence" value="ECO:0007669"/>
    <property type="project" value="TreeGrafter"/>
</dbReference>
<protein>
    <recommendedName>
        <fullName evidence="5">Uronate isomerase</fullName>
        <ecNumber evidence="4">5.3.1.12</ecNumber>
    </recommendedName>
</protein>
<evidence type="ECO:0000256" key="2">
    <source>
        <dbReference type="ARBA" id="ARBA00004892"/>
    </source>
</evidence>
<organism evidence="7 8">
    <name type="scientific">Maledivibacter halophilus</name>
    <dbReference type="NCBI Taxonomy" id="36842"/>
    <lineage>
        <taxon>Bacteria</taxon>
        <taxon>Bacillati</taxon>
        <taxon>Bacillota</taxon>
        <taxon>Clostridia</taxon>
        <taxon>Peptostreptococcales</taxon>
        <taxon>Caminicellaceae</taxon>
        <taxon>Maledivibacter</taxon>
    </lineage>
</organism>
<keyword evidence="8" id="KW-1185">Reference proteome</keyword>
<evidence type="ECO:0000313" key="7">
    <source>
        <dbReference type="EMBL" id="SKC82053.1"/>
    </source>
</evidence>
<evidence type="ECO:0000256" key="1">
    <source>
        <dbReference type="ARBA" id="ARBA00001165"/>
    </source>
</evidence>
<dbReference type="InterPro" id="IPR032466">
    <property type="entry name" value="Metal_Hydrolase"/>
</dbReference>
<dbReference type="UniPathway" id="UPA00246"/>
<dbReference type="Gene3D" id="3.20.20.140">
    <property type="entry name" value="Metal-dependent hydrolases"/>
    <property type="match status" value="1"/>
</dbReference>
<dbReference type="AlphaFoldDB" id="A0A1T5M1Q1"/>
<dbReference type="PANTHER" id="PTHR30068:SF4">
    <property type="entry name" value="URONATE ISOMERASE"/>
    <property type="match status" value="1"/>
</dbReference>
<sequence>MPGNLQSSEEINKTQFEMLTDSRSFVSYPRHEYFRRILCNLIGIWIENGEYVNDLKQVGKIVEDICLNNARRYFRV</sequence>
<evidence type="ECO:0000256" key="4">
    <source>
        <dbReference type="ARBA" id="ARBA00012546"/>
    </source>
</evidence>
<name>A0A1T5M1Q1_9FIRM</name>
<comment type="similarity">
    <text evidence="3">Belongs to the metallo-dependent hydrolases superfamily. Uronate isomerase family.</text>
</comment>
<dbReference type="InterPro" id="IPR003766">
    <property type="entry name" value="Uronate_isomerase"/>
</dbReference>
<gene>
    <name evidence="7" type="ORF">SAMN02194393_03701</name>
</gene>
<proteinExistence type="inferred from homology"/>
<comment type="pathway">
    <text evidence="2">Carbohydrate metabolism; pentose and glucuronate interconversion.</text>
</comment>
<dbReference type="EC" id="5.3.1.12" evidence="4"/>
<dbReference type="GO" id="GO:0008880">
    <property type="term" value="F:glucuronate isomerase activity"/>
    <property type="evidence" value="ECO:0007669"/>
    <property type="project" value="UniProtKB-EC"/>
</dbReference>